<feature type="region of interest" description="Disordered" evidence="1">
    <location>
        <begin position="237"/>
        <end position="275"/>
    </location>
</feature>
<protein>
    <recommendedName>
        <fullName evidence="5">Transmembrane protein</fullName>
    </recommendedName>
</protein>
<evidence type="ECO:0000256" key="1">
    <source>
        <dbReference type="SAM" id="MobiDB-lite"/>
    </source>
</evidence>
<gene>
    <name evidence="3" type="ORF">CCMP2556_LOCUS26463</name>
</gene>
<accession>A0ABP0MLV6</accession>
<sequence length="275" mass="30185">MCWAHHLVHMEMELLSNSWHRAMKQLYCAMLVVASSKLAKCPGEDRSKDGTCTVDGGFVCLQLLDTSGRPRDFAPAQDWWDITGQAAKWDDRIRGNGGDSWCVCATCASEIVEKVGCAKMPIRCNATNEEDVFGINLPQYHALEKCLRQKCGFKAADLWDASLEALQKHLQGGSWVQSTVVLSAALGVAAAVVLLLRRLFAVSMSSRYEPLDTSSDGEGLLDEDEVTWGSSVDDWHDDVASAQAEPNETGERPNDTLGTSSFEMKVHTKTADDCH</sequence>
<dbReference type="Proteomes" id="UP001642484">
    <property type="component" value="Unassembled WGS sequence"/>
</dbReference>
<evidence type="ECO:0000313" key="4">
    <source>
        <dbReference type="Proteomes" id="UP001642484"/>
    </source>
</evidence>
<keyword evidence="4" id="KW-1185">Reference proteome</keyword>
<organism evidence="3 4">
    <name type="scientific">Durusdinium trenchii</name>
    <dbReference type="NCBI Taxonomy" id="1381693"/>
    <lineage>
        <taxon>Eukaryota</taxon>
        <taxon>Sar</taxon>
        <taxon>Alveolata</taxon>
        <taxon>Dinophyceae</taxon>
        <taxon>Suessiales</taxon>
        <taxon>Symbiodiniaceae</taxon>
        <taxon>Durusdinium</taxon>
    </lineage>
</organism>
<keyword evidence="2" id="KW-1133">Transmembrane helix</keyword>
<dbReference type="EMBL" id="CAXAMN010018446">
    <property type="protein sequence ID" value="CAK9052467.1"/>
    <property type="molecule type" value="Genomic_DNA"/>
</dbReference>
<keyword evidence="2" id="KW-0812">Transmembrane</keyword>
<keyword evidence="2" id="KW-0472">Membrane</keyword>
<evidence type="ECO:0000256" key="2">
    <source>
        <dbReference type="SAM" id="Phobius"/>
    </source>
</evidence>
<evidence type="ECO:0008006" key="5">
    <source>
        <dbReference type="Google" id="ProtNLM"/>
    </source>
</evidence>
<name>A0ABP0MLV6_9DINO</name>
<evidence type="ECO:0000313" key="3">
    <source>
        <dbReference type="EMBL" id="CAK9052467.1"/>
    </source>
</evidence>
<reference evidence="3 4" key="1">
    <citation type="submission" date="2024-02" db="EMBL/GenBank/DDBJ databases">
        <authorList>
            <person name="Chen Y."/>
            <person name="Shah S."/>
            <person name="Dougan E. K."/>
            <person name="Thang M."/>
            <person name="Chan C."/>
        </authorList>
    </citation>
    <scope>NUCLEOTIDE SEQUENCE [LARGE SCALE GENOMIC DNA]</scope>
</reference>
<feature type="compositionally biased region" description="Basic and acidic residues" evidence="1">
    <location>
        <begin position="264"/>
        <end position="275"/>
    </location>
</feature>
<proteinExistence type="predicted"/>
<feature type="transmembrane region" description="Helical" evidence="2">
    <location>
        <begin position="175"/>
        <end position="196"/>
    </location>
</feature>
<comment type="caution">
    <text evidence="3">The sequence shown here is derived from an EMBL/GenBank/DDBJ whole genome shotgun (WGS) entry which is preliminary data.</text>
</comment>